<proteinExistence type="predicted"/>
<evidence type="ECO:0000313" key="2">
    <source>
        <dbReference type="EMBL" id="KAJ7754651.1"/>
    </source>
</evidence>
<keyword evidence="3" id="KW-1185">Reference proteome</keyword>
<dbReference type="AlphaFoldDB" id="A0AAD7NC69"/>
<feature type="region of interest" description="Disordered" evidence="1">
    <location>
        <begin position="1"/>
        <end position="124"/>
    </location>
</feature>
<evidence type="ECO:0000256" key="1">
    <source>
        <dbReference type="SAM" id="MobiDB-lite"/>
    </source>
</evidence>
<accession>A0AAD7NC69</accession>
<organism evidence="2 3">
    <name type="scientific">Mycena maculata</name>
    <dbReference type="NCBI Taxonomy" id="230809"/>
    <lineage>
        <taxon>Eukaryota</taxon>
        <taxon>Fungi</taxon>
        <taxon>Dikarya</taxon>
        <taxon>Basidiomycota</taxon>
        <taxon>Agaricomycotina</taxon>
        <taxon>Agaricomycetes</taxon>
        <taxon>Agaricomycetidae</taxon>
        <taxon>Agaricales</taxon>
        <taxon>Marasmiineae</taxon>
        <taxon>Mycenaceae</taxon>
        <taxon>Mycena</taxon>
    </lineage>
</organism>
<feature type="compositionally biased region" description="Basic and acidic residues" evidence="1">
    <location>
        <begin position="57"/>
        <end position="80"/>
    </location>
</feature>
<gene>
    <name evidence="2" type="ORF">DFH07DRAFT_773640</name>
</gene>
<dbReference type="Proteomes" id="UP001215280">
    <property type="component" value="Unassembled WGS sequence"/>
</dbReference>
<sequence length="124" mass="12956">MQILGSDVSGVGGKRPKNAGRSGAKVCVKKGSRSEGGGRLSARQKTLQPKHTGINKTTDRFGDERRRTQATTRDDGKRQETTGVGTVKKRAKAGKKDDKNGGKSGAKVGAGGYKNVDGSKGKIT</sequence>
<reference evidence="2" key="1">
    <citation type="submission" date="2023-03" db="EMBL/GenBank/DDBJ databases">
        <title>Massive genome expansion in bonnet fungi (Mycena s.s.) driven by repeated elements and novel gene families across ecological guilds.</title>
        <authorList>
            <consortium name="Lawrence Berkeley National Laboratory"/>
            <person name="Harder C.B."/>
            <person name="Miyauchi S."/>
            <person name="Viragh M."/>
            <person name="Kuo A."/>
            <person name="Thoen E."/>
            <person name="Andreopoulos B."/>
            <person name="Lu D."/>
            <person name="Skrede I."/>
            <person name="Drula E."/>
            <person name="Henrissat B."/>
            <person name="Morin E."/>
            <person name="Kohler A."/>
            <person name="Barry K."/>
            <person name="LaButti K."/>
            <person name="Morin E."/>
            <person name="Salamov A."/>
            <person name="Lipzen A."/>
            <person name="Mereny Z."/>
            <person name="Hegedus B."/>
            <person name="Baldrian P."/>
            <person name="Stursova M."/>
            <person name="Weitz H."/>
            <person name="Taylor A."/>
            <person name="Grigoriev I.V."/>
            <person name="Nagy L.G."/>
            <person name="Martin F."/>
            <person name="Kauserud H."/>
        </authorList>
    </citation>
    <scope>NUCLEOTIDE SEQUENCE</scope>
    <source>
        <strain evidence="2">CBHHK188m</strain>
    </source>
</reference>
<dbReference type="EMBL" id="JARJLG010000066">
    <property type="protein sequence ID" value="KAJ7754651.1"/>
    <property type="molecule type" value="Genomic_DNA"/>
</dbReference>
<name>A0AAD7NC69_9AGAR</name>
<comment type="caution">
    <text evidence="2">The sequence shown here is derived from an EMBL/GenBank/DDBJ whole genome shotgun (WGS) entry which is preliminary data.</text>
</comment>
<protein>
    <submittedName>
        <fullName evidence="2">Uncharacterized protein</fullName>
    </submittedName>
</protein>
<feature type="compositionally biased region" description="Gly residues" evidence="1">
    <location>
        <begin position="102"/>
        <end position="112"/>
    </location>
</feature>
<evidence type="ECO:0000313" key="3">
    <source>
        <dbReference type="Proteomes" id="UP001215280"/>
    </source>
</evidence>